<organism evidence="4 5">
    <name type="scientific">Levilactobacillus hammesii</name>
    <dbReference type="NCBI Taxonomy" id="267633"/>
    <lineage>
        <taxon>Bacteria</taxon>
        <taxon>Bacillati</taxon>
        <taxon>Bacillota</taxon>
        <taxon>Bacilli</taxon>
        <taxon>Lactobacillales</taxon>
        <taxon>Lactobacillaceae</taxon>
        <taxon>Levilactobacillus</taxon>
    </lineage>
</organism>
<feature type="compositionally biased region" description="Basic residues" evidence="2">
    <location>
        <begin position="16"/>
        <end position="29"/>
    </location>
</feature>
<dbReference type="EMBL" id="DYXN01000089">
    <property type="protein sequence ID" value="HJE87124.1"/>
    <property type="molecule type" value="Genomic_DNA"/>
</dbReference>
<comment type="caution">
    <text evidence="4">The sequence shown here is derived from an EMBL/GenBank/DDBJ whole genome shotgun (WGS) entry which is preliminary data.</text>
</comment>
<dbReference type="Gene3D" id="3.10.20.320">
    <property type="entry name" value="Putative peptidoglycan bound protein (lpxtg motif)"/>
    <property type="match status" value="1"/>
</dbReference>
<evidence type="ECO:0000313" key="4">
    <source>
        <dbReference type="EMBL" id="HJE87124.1"/>
    </source>
</evidence>
<reference evidence="4" key="1">
    <citation type="journal article" date="2021" name="PeerJ">
        <title>Extensive microbial diversity within the chicken gut microbiome revealed by metagenomics and culture.</title>
        <authorList>
            <person name="Gilroy R."/>
            <person name="Ravi A."/>
            <person name="Getino M."/>
            <person name="Pursley I."/>
            <person name="Horton D.L."/>
            <person name="Alikhan N.F."/>
            <person name="Baker D."/>
            <person name="Gharbi K."/>
            <person name="Hall N."/>
            <person name="Watson M."/>
            <person name="Adriaenssens E.M."/>
            <person name="Foster-Nyarko E."/>
            <person name="Jarju S."/>
            <person name="Secka A."/>
            <person name="Antonio M."/>
            <person name="Oren A."/>
            <person name="Chaudhuri R.R."/>
            <person name="La Ragione R."/>
            <person name="Hildebrand F."/>
            <person name="Pallen M.J."/>
        </authorList>
    </citation>
    <scope>NUCLEOTIDE SEQUENCE</scope>
    <source>
        <strain evidence="4">CHK173-2145</strain>
    </source>
</reference>
<evidence type="ECO:0000259" key="3">
    <source>
        <dbReference type="Pfam" id="PF06458"/>
    </source>
</evidence>
<dbReference type="InterPro" id="IPR009459">
    <property type="entry name" value="MucBP_dom"/>
</dbReference>
<dbReference type="Proteomes" id="UP000721920">
    <property type="component" value="Unassembled WGS sequence"/>
</dbReference>
<evidence type="ECO:0000313" key="5">
    <source>
        <dbReference type="Proteomes" id="UP000721920"/>
    </source>
</evidence>
<reference evidence="4" key="2">
    <citation type="submission" date="2021-09" db="EMBL/GenBank/DDBJ databases">
        <authorList>
            <person name="Gilroy R."/>
        </authorList>
    </citation>
    <scope>NUCLEOTIDE SEQUENCE</scope>
    <source>
        <strain evidence="4">CHK173-2145</strain>
    </source>
</reference>
<proteinExistence type="predicted"/>
<gene>
    <name evidence="4" type="ORF">K8U88_06010</name>
</gene>
<sequence>MALLNWLRHLVTRPTNRPRHQRPTTRRTRPTLSRPATHAPVSYQPTEPPVPHQLTPETVTPSAPVAPAPVTHAAPDATLVVRLVDQRDHPLQPALVLTGQLNAPVRLKIPEIPGYTLLDIQGFTQNFLSAYGLTTLVYQSIWGQPVTTYLIDYDTGQLLALPRTLRGKLRTPYQLTPPAVTGYHIFQAEGNQHGQFSDQSKRVLYFYRRDAWQTVQRVHQYVTLTADHDVYDLPAGTAYGYQFPATSLWRLFAIITLTDQSAWYNLGGNQWLAATDTQRHQHWSRVMALPPKVTTLTQRQTVHWTGHVDYVPQGRLTIYREPYGEVAGQLQNGDALDVRQCLTDDQGLVWYQVGPAAYINARYVRLNPQK</sequence>
<keyword evidence="1" id="KW-0677">Repeat</keyword>
<feature type="domain" description="MucBP" evidence="3">
    <location>
        <begin position="145"/>
        <end position="208"/>
    </location>
</feature>
<accession>A0A921F1I6</accession>
<feature type="region of interest" description="Disordered" evidence="2">
    <location>
        <begin position="1"/>
        <end position="61"/>
    </location>
</feature>
<name>A0A921F1I6_9LACO</name>
<evidence type="ECO:0000256" key="1">
    <source>
        <dbReference type="ARBA" id="ARBA00022737"/>
    </source>
</evidence>
<dbReference type="Pfam" id="PF06458">
    <property type="entry name" value="MucBP"/>
    <property type="match status" value="2"/>
</dbReference>
<dbReference type="AlphaFoldDB" id="A0A921F1I6"/>
<evidence type="ECO:0000256" key="2">
    <source>
        <dbReference type="SAM" id="MobiDB-lite"/>
    </source>
</evidence>
<protein>
    <submittedName>
        <fullName evidence="4">MucBP domain-containing protein</fullName>
    </submittedName>
</protein>
<feature type="domain" description="MucBP" evidence="3">
    <location>
        <begin position="80"/>
        <end position="122"/>
    </location>
</feature>